<dbReference type="Proteomes" id="UP000178606">
    <property type="component" value="Unassembled WGS sequence"/>
</dbReference>
<feature type="domain" description="Methylamine utilisation protein MauE" evidence="6">
    <location>
        <begin position="10"/>
        <end position="136"/>
    </location>
</feature>
<feature type="transmembrane region" description="Helical" evidence="5">
    <location>
        <begin position="125"/>
        <end position="144"/>
    </location>
</feature>
<evidence type="ECO:0000256" key="1">
    <source>
        <dbReference type="ARBA" id="ARBA00004141"/>
    </source>
</evidence>
<evidence type="ECO:0000256" key="3">
    <source>
        <dbReference type="ARBA" id="ARBA00022989"/>
    </source>
</evidence>
<evidence type="ECO:0000256" key="5">
    <source>
        <dbReference type="SAM" id="Phobius"/>
    </source>
</evidence>
<keyword evidence="2 5" id="KW-0812">Transmembrane</keyword>
<evidence type="ECO:0000313" key="7">
    <source>
        <dbReference type="EMBL" id="OGG56546.1"/>
    </source>
</evidence>
<evidence type="ECO:0000256" key="4">
    <source>
        <dbReference type="ARBA" id="ARBA00023136"/>
    </source>
</evidence>
<reference evidence="7 8" key="1">
    <citation type="journal article" date="2016" name="Nat. Commun.">
        <title>Thousands of microbial genomes shed light on interconnected biogeochemical processes in an aquifer system.</title>
        <authorList>
            <person name="Anantharaman K."/>
            <person name="Brown C.T."/>
            <person name="Hug L.A."/>
            <person name="Sharon I."/>
            <person name="Castelle C.J."/>
            <person name="Probst A.J."/>
            <person name="Thomas B.C."/>
            <person name="Singh A."/>
            <person name="Wilkins M.J."/>
            <person name="Karaoz U."/>
            <person name="Brodie E.L."/>
            <person name="Williams K.H."/>
            <person name="Hubbard S.S."/>
            <person name="Banfield J.F."/>
        </authorList>
    </citation>
    <scope>NUCLEOTIDE SEQUENCE [LARGE SCALE GENOMIC DNA]</scope>
    <source>
        <strain evidence="8">RIFCSPLOWO2_12_FULL_64_10</strain>
    </source>
</reference>
<dbReference type="PANTHER" id="PTHR33452">
    <property type="entry name" value="OXIDOREDUCTASE CATD-RELATED"/>
    <property type="match status" value="1"/>
</dbReference>
<keyword evidence="4 5" id="KW-0472">Membrane</keyword>
<dbReference type="PANTHER" id="PTHR33452:SF1">
    <property type="entry name" value="INNER MEMBRANE PROTEIN YPHA-RELATED"/>
    <property type="match status" value="1"/>
</dbReference>
<evidence type="ECO:0000256" key="2">
    <source>
        <dbReference type="ARBA" id="ARBA00022692"/>
    </source>
</evidence>
<feature type="transmembrane region" description="Helical" evidence="5">
    <location>
        <begin position="80"/>
        <end position="98"/>
    </location>
</feature>
<name>A0A1F6D556_HANXR</name>
<dbReference type="InterPro" id="IPR009908">
    <property type="entry name" value="Methylamine_util_MauE"/>
</dbReference>
<keyword evidence="3 5" id="KW-1133">Transmembrane helix</keyword>
<gene>
    <name evidence="7" type="ORF">A3F84_22540</name>
</gene>
<sequence length="157" mass="16822">MNPLRKPPTLLVLPRLLLGVTLLWAGGAKLPEPALFAQTVRAYEVLPLPLIHPFAIVVPWIEVTAGLCLLLGFWTRSSALAALLLLLAFAVALGVNLHRGADLSCGCFALDGTGGSLHEALLRDALLIAVALLLLLVRSAPLSLDRLLDRRSRQKDA</sequence>
<comment type="subcellular location">
    <subcellularLocation>
        <location evidence="1">Membrane</location>
        <topology evidence="1">Multi-pass membrane protein</topology>
    </subcellularLocation>
</comment>
<dbReference type="EMBL" id="MFKF01000027">
    <property type="protein sequence ID" value="OGG56546.1"/>
    <property type="molecule type" value="Genomic_DNA"/>
</dbReference>
<proteinExistence type="predicted"/>
<feature type="transmembrane region" description="Helical" evidence="5">
    <location>
        <begin position="51"/>
        <end position="73"/>
    </location>
</feature>
<dbReference type="Pfam" id="PF07291">
    <property type="entry name" value="MauE"/>
    <property type="match status" value="1"/>
</dbReference>
<dbReference type="UniPathway" id="UPA00895"/>
<protein>
    <recommendedName>
        <fullName evidence="6">Methylamine utilisation protein MauE domain-containing protein</fullName>
    </recommendedName>
</protein>
<organism evidence="7 8">
    <name type="scientific">Handelsmanbacteria sp. (strain RIFCSPLOWO2_12_FULL_64_10)</name>
    <dbReference type="NCBI Taxonomy" id="1817868"/>
    <lineage>
        <taxon>Bacteria</taxon>
        <taxon>Candidatus Handelsmaniibacteriota</taxon>
    </lineage>
</organism>
<dbReference type="GO" id="GO:0030416">
    <property type="term" value="P:methylamine metabolic process"/>
    <property type="evidence" value="ECO:0007669"/>
    <property type="project" value="InterPro"/>
</dbReference>
<evidence type="ECO:0000259" key="6">
    <source>
        <dbReference type="Pfam" id="PF07291"/>
    </source>
</evidence>
<dbReference type="AlphaFoldDB" id="A0A1F6D556"/>
<dbReference type="GO" id="GO:0005886">
    <property type="term" value="C:plasma membrane"/>
    <property type="evidence" value="ECO:0007669"/>
    <property type="project" value="TreeGrafter"/>
</dbReference>
<dbReference type="InterPro" id="IPR051907">
    <property type="entry name" value="DoxX-like_oxidoreductase"/>
</dbReference>
<accession>A0A1F6D556</accession>
<comment type="caution">
    <text evidence="7">The sequence shown here is derived from an EMBL/GenBank/DDBJ whole genome shotgun (WGS) entry which is preliminary data.</text>
</comment>
<evidence type="ECO:0000313" key="8">
    <source>
        <dbReference type="Proteomes" id="UP000178606"/>
    </source>
</evidence>